<proteinExistence type="predicted"/>
<comment type="caution">
    <text evidence="2">The sequence shown here is derived from an EMBL/GenBank/DDBJ whole genome shotgun (WGS) entry which is preliminary data.</text>
</comment>
<sequence>EYGYSQLPLLENQQNYGSITSKKIQKCITDNPEILGADVLLIKELPFPEVDEIWNVKDISDLLIRYSAVLVKDNQHNFVGIITDADFLKLTHNY</sequence>
<dbReference type="Pfam" id="PF00571">
    <property type="entry name" value="CBS"/>
    <property type="match status" value="1"/>
</dbReference>
<dbReference type="InterPro" id="IPR000644">
    <property type="entry name" value="CBS_dom"/>
</dbReference>
<gene>
    <name evidence="2" type="ORF">S01H4_59463</name>
</gene>
<evidence type="ECO:0000259" key="1">
    <source>
        <dbReference type="Pfam" id="PF00571"/>
    </source>
</evidence>
<protein>
    <recommendedName>
        <fullName evidence="1">CBS domain-containing protein</fullName>
    </recommendedName>
</protein>
<feature type="domain" description="CBS" evidence="1">
    <location>
        <begin position="46"/>
        <end position="90"/>
    </location>
</feature>
<dbReference type="SUPFAM" id="SSF54631">
    <property type="entry name" value="CBS-domain pair"/>
    <property type="match status" value="1"/>
</dbReference>
<organism evidence="2">
    <name type="scientific">marine sediment metagenome</name>
    <dbReference type="NCBI Taxonomy" id="412755"/>
    <lineage>
        <taxon>unclassified sequences</taxon>
        <taxon>metagenomes</taxon>
        <taxon>ecological metagenomes</taxon>
    </lineage>
</organism>
<feature type="non-terminal residue" evidence="2">
    <location>
        <position position="1"/>
    </location>
</feature>
<dbReference type="InterPro" id="IPR046342">
    <property type="entry name" value="CBS_dom_sf"/>
</dbReference>
<accession>X1CJR7</accession>
<dbReference type="EMBL" id="BART01034876">
    <property type="protein sequence ID" value="GAH08626.1"/>
    <property type="molecule type" value="Genomic_DNA"/>
</dbReference>
<reference evidence="2" key="1">
    <citation type="journal article" date="2014" name="Front. Microbiol.">
        <title>High frequency of phylogenetically diverse reductive dehalogenase-homologous genes in deep subseafloor sedimentary metagenomes.</title>
        <authorList>
            <person name="Kawai M."/>
            <person name="Futagami T."/>
            <person name="Toyoda A."/>
            <person name="Takaki Y."/>
            <person name="Nishi S."/>
            <person name="Hori S."/>
            <person name="Arai W."/>
            <person name="Tsubouchi T."/>
            <person name="Morono Y."/>
            <person name="Uchiyama I."/>
            <person name="Ito T."/>
            <person name="Fujiyama A."/>
            <person name="Inagaki F."/>
            <person name="Takami H."/>
        </authorList>
    </citation>
    <scope>NUCLEOTIDE SEQUENCE</scope>
    <source>
        <strain evidence="2">Expedition CK06-06</strain>
    </source>
</reference>
<dbReference type="AlphaFoldDB" id="X1CJR7"/>
<dbReference type="Gene3D" id="3.10.580.10">
    <property type="entry name" value="CBS-domain"/>
    <property type="match status" value="1"/>
</dbReference>
<name>X1CJR7_9ZZZZ</name>
<evidence type="ECO:0000313" key="2">
    <source>
        <dbReference type="EMBL" id="GAH08626.1"/>
    </source>
</evidence>